<comment type="caution">
    <text evidence="2">The sequence shown here is derived from an EMBL/GenBank/DDBJ whole genome shotgun (WGS) entry which is preliminary data.</text>
</comment>
<keyword evidence="1" id="KW-0472">Membrane</keyword>
<gene>
    <name evidence="2" type="ORF">SK128_007808</name>
</gene>
<accession>A0AAN8WQR5</accession>
<evidence type="ECO:0000256" key="1">
    <source>
        <dbReference type="SAM" id="Phobius"/>
    </source>
</evidence>
<keyword evidence="1" id="KW-0812">Transmembrane</keyword>
<organism evidence="2 3">
    <name type="scientific">Halocaridina rubra</name>
    <name type="common">Hawaiian red shrimp</name>
    <dbReference type="NCBI Taxonomy" id="373956"/>
    <lineage>
        <taxon>Eukaryota</taxon>
        <taxon>Metazoa</taxon>
        <taxon>Ecdysozoa</taxon>
        <taxon>Arthropoda</taxon>
        <taxon>Crustacea</taxon>
        <taxon>Multicrustacea</taxon>
        <taxon>Malacostraca</taxon>
        <taxon>Eumalacostraca</taxon>
        <taxon>Eucarida</taxon>
        <taxon>Decapoda</taxon>
        <taxon>Pleocyemata</taxon>
        <taxon>Caridea</taxon>
        <taxon>Atyoidea</taxon>
        <taxon>Atyidae</taxon>
        <taxon>Halocaridina</taxon>
    </lineage>
</organism>
<feature type="non-terminal residue" evidence="2">
    <location>
        <position position="1"/>
    </location>
</feature>
<feature type="transmembrane region" description="Helical" evidence="1">
    <location>
        <begin position="12"/>
        <end position="33"/>
    </location>
</feature>
<evidence type="ECO:0000313" key="3">
    <source>
        <dbReference type="Proteomes" id="UP001381693"/>
    </source>
</evidence>
<name>A0AAN8WQR5_HALRR</name>
<feature type="non-terminal residue" evidence="2">
    <location>
        <position position="56"/>
    </location>
</feature>
<evidence type="ECO:0000313" key="2">
    <source>
        <dbReference type="EMBL" id="KAK7070437.1"/>
    </source>
</evidence>
<dbReference type="AlphaFoldDB" id="A0AAN8WQR5"/>
<protein>
    <submittedName>
        <fullName evidence="2">Uncharacterized protein</fullName>
    </submittedName>
</protein>
<dbReference type="EMBL" id="JAXCGZ010015367">
    <property type="protein sequence ID" value="KAK7070437.1"/>
    <property type="molecule type" value="Genomic_DNA"/>
</dbReference>
<reference evidence="2 3" key="1">
    <citation type="submission" date="2023-11" db="EMBL/GenBank/DDBJ databases">
        <title>Halocaridina rubra genome assembly.</title>
        <authorList>
            <person name="Smith C."/>
        </authorList>
    </citation>
    <scope>NUCLEOTIDE SEQUENCE [LARGE SCALE GENOMIC DNA]</scope>
    <source>
        <strain evidence="2">EP-1</strain>
        <tissue evidence="2">Whole</tissue>
    </source>
</reference>
<dbReference type="Proteomes" id="UP001381693">
    <property type="component" value="Unassembled WGS sequence"/>
</dbReference>
<proteinExistence type="predicted"/>
<keyword evidence="3" id="KW-1185">Reference proteome</keyword>
<keyword evidence="1" id="KW-1133">Transmembrane helix</keyword>
<sequence>RSCTRMLNHFLYLIILTLTVLCRCLLCAFSCTFSKKHRQTTPKPLVAFLLSLEIIM</sequence>